<dbReference type="KEGG" id="mbr:MONBRDRAFT_37144"/>
<dbReference type="GO" id="GO:0005634">
    <property type="term" value="C:nucleus"/>
    <property type="evidence" value="ECO:0000318"/>
    <property type="project" value="GO_Central"/>
</dbReference>
<organism evidence="7 8">
    <name type="scientific">Monosiga brevicollis</name>
    <name type="common">Choanoflagellate</name>
    <dbReference type="NCBI Taxonomy" id="81824"/>
    <lineage>
        <taxon>Eukaryota</taxon>
        <taxon>Choanoflagellata</taxon>
        <taxon>Craspedida</taxon>
        <taxon>Salpingoecidae</taxon>
        <taxon>Monosiga</taxon>
    </lineage>
</organism>
<dbReference type="eggNOG" id="ENOG502QQFT">
    <property type="taxonomic scope" value="Eukaryota"/>
</dbReference>
<dbReference type="InterPro" id="IPR005135">
    <property type="entry name" value="Endo/exonuclease/phosphatase"/>
</dbReference>
<feature type="region of interest" description="Disordered" evidence="5">
    <location>
        <begin position="152"/>
        <end position="180"/>
    </location>
</feature>
<dbReference type="PANTHER" id="PTHR11371">
    <property type="entry name" value="DEOXYRIBONUCLEASE"/>
    <property type="match status" value="1"/>
</dbReference>
<evidence type="ECO:0000256" key="4">
    <source>
        <dbReference type="ARBA" id="ARBA00023157"/>
    </source>
</evidence>
<feature type="domain" description="Endonuclease/exonuclease/phosphatase" evidence="6">
    <location>
        <begin position="36"/>
        <end position="283"/>
    </location>
</feature>
<name>A9UZW1_MONBE</name>
<dbReference type="OMA" id="YHFVVSE"/>
<dbReference type="Gene3D" id="3.60.10.10">
    <property type="entry name" value="Endonuclease/exonuclease/phosphatase"/>
    <property type="match status" value="1"/>
</dbReference>
<evidence type="ECO:0000256" key="2">
    <source>
        <dbReference type="ARBA" id="ARBA00022722"/>
    </source>
</evidence>
<dbReference type="InParanoid" id="A9UZW1"/>
<evidence type="ECO:0000256" key="1">
    <source>
        <dbReference type="ARBA" id="ARBA00007359"/>
    </source>
</evidence>
<dbReference type="InterPro" id="IPR016202">
    <property type="entry name" value="DNase_I"/>
</dbReference>
<keyword evidence="8" id="KW-1185">Reference proteome</keyword>
<reference evidence="7 8" key="1">
    <citation type="journal article" date="2008" name="Nature">
        <title>The genome of the choanoflagellate Monosiga brevicollis and the origin of metazoans.</title>
        <authorList>
            <consortium name="JGI Sequencing"/>
            <person name="King N."/>
            <person name="Westbrook M.J."/>
            <person name="Young S.L."/>
            <person name="Kuo A."/>
            <person name="Abedin M."/>
            <person name="Chapman J."/>
            <person name="Fairclough S."/>
            <person name="Hellsten U."/>
            <person name="Isogai Y."/>
            <person name="Letunic I."/>
            <person name="Marr M."/>
            <person name="Pincus D."/>
            <person name="Putnam N."/>
            <person name="Rokas A."/>
            <person name="Wright K.J."/>
            <person name="Zuzow R."/>
            <person name="Dirks W."/>
            <person name="Good M."/>
            <person name="Goodstein D."/>
            <person name="Lemons D."/>
            <person name="Li W."/>
            <person name="Lyons J.B."/>
            <person name="Morris A."/>
            <person name="Nichols S."/>
            <person name="Richter D.J."/>
            <person name="Salamov A."/>
            <person name="Bork P."/>
            <person name="Lim W.A."/>
            <person name="Manning G."/>
            <person name="Miller W.T."/>
            <person name="McGinnis W."/>
            <person name="Shapiro H."/>
            <person name="Tjian R."/>
            <person name="Grigoriev I.V."/>
            <person name="Rokhsar D."/>
        </authorList>
    </citation>
    <scope>NUCLEOTIDE SEQUENCE [LARGE SCALE GENOMIC DNA]</scope>
    <source>
        <strain evidence="8">MX1 / ATCC 50154</strain>
    </source>
</reference>
<keyword evidence="2" id="KW-0540">Nuclease</keyword>
<keyword evidence="4" id="KW-1015">Disulfide bond</keyword>
<dbReference type="GO" id="GO:0003677">
    <property type="term" value="F:DNA binding"/>
    <property type="evidence" value="ECO:0000318"/>
    <property type="project" value="GO_Central"/>
</dbReference>
<dbReference type="GeneID" id="5891221"/>
<evidence type="ECO:0000313" key="8">
    <source>
        <dbReference type="Proteomes" id="UP000001357"/>
    </source>
</evidence>
<dbReference type="InterPro" id="IPR033125">
    <property type="entry name" value="DNASE_I_2"/>
</dbReference>
<dbReference type="GO" id="GO:0004530">
    <property type="term" value="F:deoxyribonuclease I activity"/>
    <property type="evidence" value="ECO:0000318"/>
    <property type="project" value="GO_Central"/>
</dbReference>
<dbReference type="GO" id="GO:0006308">
    <property type="term" value="P:DNA catabolic process"/>
    <property type="evidence" value="ECO:0000318"/>
    <property type="project" value="GO_Central"/>
</dbReference>
<comment type="similarity">
    <text evidence="1">Belongs to the DNase I family.</text>
</comment>
<dbReference type="Pfam" id="PF03372">
    <property type="entry name" value="Exo_endo_phos"/>
    <property type="match status" value="1"/>
</dbReference>
<dbReference type="Proteomes" id="UP000001357">
    <property type="component" value="Unassembled WGS sequence"/>
</dbReference>
<dbReference type="PANTHER" id="PTHR11371:SF31">
    <property type="entry name" value="EXTRACELLULAR NUCLEASE"/>
    <property type="match status" value="1"/>
</dbReference>
<dbReference type="STRING" id="81824.A9UZW1"/>
<evidence type="ECO:0000256" key="3">
    <source>
        <dbReference type="ARBA" id="ARBA00022801"/>
    </source>
</evidence>
<dbReference type="AlphaFoldDB" id="A9UZW1"/>
<evidence type="ECO:0000313" key="7">
    <source>
        <dbReference type="EMBL" id="EDQ89303.1"/>
    </source>
</evidence>
<dbReference type="InterPro" id="IPR036691">
    <property type="entry name" value="Endo/exonu/phosph_ase_sf"/>
</dbReference>
<dbReference type="PRINTS" id="PR00130">
    <property type="entry name" value="DNASEI"/>
</dbReference>
<gene>
    <name evidence="7" type="ORF">MONBRDRAFT_37144</name>
</gene>
<proteinExistence type="inferred from homology"/>
<evidence type="ECO:0000256" key="5">
    <source>
        <dbReference type="SAM" id="MobiDB-lite"/>
    </source>
</evidence>
<dbReference type="EMBL" id="CH991551">
    <property type="protein sequence ID" value="EDQ89303.1"/>
    <property type="molecule type" value="Genomic_DNA"/>
</dbReference>
<sequence>MRWQGVCGKLGLTVVLVLTIGGPWLAAGRTTATLAAFNIQVFGETKASKPDVMADIVSICHNFDFVAIQEIRDASSEALATLMDALNENQPTALQYINITGPREGTTSSKEQYAFVYRPARIRVHDAFALNMSETFERPPMAAIVEVLTPGSSNRSSTPAALRGEAPLITPGGPSSPRYPVTSSLASSAGLFQVLVLHAKPSSDATYLELSALDQARQIATQYAGVEPTVLAGDFNAGCSYLPADKEAEVTIFKSPYTVLINDSADTTSTNSVCPYDRIVTFGNIGSRILQSGIINTEAAPFNFDQERAEAVSDHYPIAYEVAAATTTSDDNPAVDQPKIVHLAPQAKTDAPRRQTARMVPPLR</sequence>
<dbReference type="SUPFAM" id="SSF56219">
    <property type="entry name" value="DNase I-like"/>
    <property type="match status" value="1"/>
</dbReference>
<evidence type="ECO:0000259" key="6">
    <source>
        <dbReference type="Pfam" id="PF03372"/>
    </source>
</evidence>
<protein>
    <recommendedName>
        <fullName evidence="6">Endonuclease/exonuclease/phosphatase domain-containing protein</fullName>
    </recommendedName>
</protein>
<dbReference type="RefSeq" id="XP_001745879.1">
    <property type="nucleotide sequence ID" value="XM_001745827.1"/>
</dbReference>
<dbReference type="PROSITE" id="PS00918">
    <property type="entry name" value="DNASE_I_2"/>
    <property type="match status" value="1"/>
</dbReference>
<dbReference type="SMART" id="SM00476">
    <property type="entry name" value="DNaseIc"/>
    <property type="match status" value="1"/>
</dbReference>
<keyword evidence="3" id="KW-0378">Hydrolase</keyword>
<dbReference type="FunCoup" id="A9UZW1">
    <property type="interactions" value="159"/>
</dbReference>
<accession>A9UZW1</accession>